<reference evidence="2" key="1">
    <citation type="journal article" date="2021" name="Sci. Rep.">
        <title>Diploid genomic architecture of Nitzschia inconspicua, an elite biomass production diatom.</title>
        <authorList>
            <person name="Oliver A."/>
            <person name="Podell S."/>
            <person name="Pinowska A."/>
            <person name="Traller J.C."/>
            <person name="Smith S.R."/>
            <person name="McClure R."/>
            <person name="Beliaev A."/>
            <person name="Bohutskyi P."/>
            <person name="Hill E.A."/>
            <person name="Rabines A."/>
            <person name="Zheng H."/>
            <person name="Allen L.Z."/>
            <person name="Kuo A."/>
            <person name="Grigoriev I.V."/>
            <person name="Allen A.E."/>
            <person name="Hazlebeck D."/>
            <person name="Allen E.E."/>
        </authorList>
    </citation>
    <scope>NUCLEOTIDE SEQUENCE</scope>
    <source>
        <strain evidence="2">Hildebrandi</strain>
    </source>
</reference>
<evidence type="ECO:0000313" key="2">
    <source>
        <dbReference type="EMBL" id="KAG7359335.1"/>
    </source>
</evidence>
<dbReference type="Proteomes" id="UP000693970">
    <property type="component" value="Unassembled WGS sequence"/>
</dbReference>
<sequence length="241" mass="27567">MKRNSFPVLHKTNIRKYSVHRRSQGSLCVFRRGYHSQLKVQIDTAETTTTTTTAGFNLGRQETSATSWQALSESSNYRETKAHQTPRIQDPNRQIKSERVLQPSKACIRFRQLFLGKIHPSGSAFDKFVGSNSSGRQGIKCINSWYQAIRIAPQVFIDCILPLLQRHSRPMQKDSPFIHQTSNREGIAQGFKSHWKSTQCRVVMVMQLSTSELDVTITNKHEDNDKEQPNQQFQADTVDTT</sequence>
<protein>
    <submittedName>
        <fullName evidence="2">Uncharacterized protein</fullName>
    </submittedName>
</protein>
<evidence type="ECO:0000313" key="3">
    <source>
        <dbReference type="Proteomes" id="UP000693970"/>
    </source>
</evidence>
<keyword evidence="3" id="KW-1185">Reference proteome</keyword>
<organism evidence="2 3">
    <name type="scientific">Nitzschia inconspicua</name>
    <dbReference type="NCBI Taxonomy" id="303405"/>
    <lineage>
        <taxon>Eukaryota</taxon>
        <taxon>Sar</taxon>
        <taxon>Stramenopiles</taxon>
        <taxon>Ochrophyta</taxon>
        <taxon>Bacillariophyta</taxon>
        <taxon>Bacillariophyceae</taxon>
        <taxon>Bacillariophycidae</taxon>
        <taxon>Bacillariales</taxon>
        <taxon>Bacillariaceae</taxon>
        <taxon>Nitzschia</taxon>
    </lineage>
</organism>
<name>A0A9K3PTM9_9STRA</name>
<feature type="region of interest" description="Disordered" evidence="1">
    <location>
        <begin position="220"/>
        <end position="241"/>
    </location>
</feature>
<comment type="caution">
    <text evidence="2">The sequence shown here is derived from an EMBL/GenBank/DDBJ whole genome shotgun (WGS) entry which is preliminary data.</text>
</comment>
<evidence type="ECO:0000256" key="1">
    <source>
        <dbReference type="SAM" id="MobiDB-lite"/>
    </source>
</evidence>
<gene>
    <name evidence="2" type="ORF">IV203_015924</name>
</gene>
<dbReference type="EMBL" id="JAGRRH010000014">
    <property type="protein sequence ID" value="KAG7359335.1"/>
    <property type="molecule type" value="Genomic_DNA"/>
</dbReference>
<reference evidence="2" key="2">
    <citation type="submission" date="2021-04" db="EMBL/GenBank/DDBJ databases">
        <authorList>
            <person name="Podell S."/>
        </authorList>
    </citation>
    <scope>NUCLEOTIDE SEQUENCE</scope>
    <source>
        <strain evidence="2">Hildebrandi</strain>
    </source>
</reference>
<accession>A0A9K3PTM9</accession>
<proteinExistence type="predicted"/>
<feature type="compositionally biased region" description="Polar residues" evidence="1">
    <location>
        <begin position="229"/>
        <end position="241"/>
    </location>
</feature>
<dbReference type="AlphaFoldDB" id="A0A9K3PTM9"/>